<dbReference type="EMBL" id="JADKNH010000023">
    <property type="protein sequence ID" value="MBF4695918.1"/>
    <property type="molecule type" value="Genomic_DNA"/>
</dbReference>
<protein>
    <submittedName>
        <fullName evidence="5">BMC domain-containing protein</fullName>
    </submittedName>
</protein>
<dbReference type="Gene3D" id="3.30.70.1710">
    <property type="match status" value="2"/>
</dbReference>
<feature type="domain" description="BMC" evidence="4">
    <location>
        <begin position="4"/>
        <end position="86"/>
    </location>
</feature>
<proteinExistence type="inferred from homology"/>
<dbReference type="Pfam" id="PF00936">
    <property type="entry name" value="BMC"/>
    <property type="match status" value="2"/>
</dbReference>
<dbReference type="PROSITE" id="PS51930">
    <property type="entry name" value="BMC_2"/>
    <property type="match status" value="2"/>
</dbReference>
<sequence>MKTALGLLEFKSVAKGIEVIDEALKSSNVELMLANPICPGKYIGIITGEVAAVKNAVKIAQRLGGIFLIEAMTISNVHETVIPALFGSNIVDITDSIGIIETMSALGGIQVADVAVKASNIKLVEVRVARGLGGKGFVIFTGEISSVKMAVSACKTAYQGTGEILCASVVATPNQKLIQSIL</sequence>
<evidence type="ECO:0000259" key="4">
    <source>
        <dbReference type="PROSITE" id="PS51930"/>
    </source>
</evidence>
<name>A0ABR9ZZP5_9FIRM</name>
<dbReference type="InterPro" id="IPR000249">
    <property type="entry name" value="BMC_dom"/>
</dbReference>
<keyword evidence="6" id="KW-1185">Reference proteome</keyword>
<comment type="similarity">
    <text evidence="3">Belongs to the bacterial microcompartments protein family.</text>
</comment>
<dbReference type="SUPFAM" id="SSF143414">
    <property type="entry name" value="CcmK-like"/>
    <property type="match status" value="2"/>
</dbReference>
<comment type="subcellular location">
    <subcellularLocation>
        <location evidence="1">Bacterial microcompartment</location>
    </subcellularLocation>
</comment>
<keyword evidence="2" id="KW-1283">Bacterial microcompartment</keyword>
<dbReference type="PIRSF" id="PIRSF034834">
    <property type="entry name" value="PduT"/>
    <property type="match status" value="1"/>
</dbReference>
<dbReference type="InterPro" id="IPR037233">
    <property type="entry name" value="CcmK-like_sf"/>
</dbReference>
<dbReference type="InterPro" id="IPR011238">
    <property type="entry name" value="Micro_shell_prot_PduT"/>
</dbReference>
<dbReference type="PANTHER" id="PTHR33941">
    <property type="entry name" value="PROPANEDIOL UTILIZATION PROTEIN PDUA"/>
    <property type="match status" value="1"/>
</dbReference>
<evidence type="ECO:0000313" key="6">
    <source>
        <dbReference type="Proteomes" id="UP000614200"/>
    </source>
</evidence>
<dbReference type="CDD" id="cd07054">
    <property type="entry name" value="BMC_PduT_repeat2"/>
    <property type="match status" value="1"/>
</dbReference>
<dbReference type="CDD" id="cd07053">
    <property type="entry name" value="BMC_PduT_repeat1"/>
    <property type="match status" value="1"/>
</dbReference>
<dbReference type="Proteomes" id="UP000614200">
    <property type="component" value="Unassembled WGS sequence"/>
</dbReference>
<organism evidence="5 6">
    <name type="scientific">Fusibacter ferrireducens</name>
    <dbReference type="NCBI Taxonomy" id="2785058"/>
    <lineage>
        <taxon>Bacteria</taxon>
        <taxon>Bacillati</taxon>
        <taxon>Bacillota</taxon>
        <taxon>Clostridia</taxon>
        <taxon>Eubacteriales</taxon>
        <taxon>Eubacteriales Family XII. Incertae Sedis</taxon>
        <taxon>Fusibacter</taxon>
    </lineage>
</organism>
<evidence type="ECO:0000313" key="5">
    <source>
        <dbReference type="EMBL" id="MBF4695918.1"/>
    </source>
</evidence>
<comment type="caution">
    <text evidence="5">The sequence shown here is derived from an EMBL/GenBank/DDBJ whole genome shotgun (WGS) entry which is preliminary data.</text>
</comment>
<evidence type="ECO:0000256" key="1">
    <source>
        <dbReference type="ARBA" id="ARBA00024322"/>
    </source>
</evidence>
<gene>
    <name evidence="5" type="ORF">ISU02_22700</name>
</gene>
<dbReference type="SMART" id="SM00877">
    <property type="entry name" value="BMC"/>
    <property type="match status" value="2"/>
</dbReference>
<dbReference type="InterPro" id="IPR050575">
    <property type="entry name" value="BMC_shell"/>
</dbReference>
<dbReference type="InterPro" id="IPR044872">
    <property type="entry name" value="CcmK/CsoS1_BMC"/>
</dbReference>
<reference evidence="5 6" key="1">
    <citation type="submission" date="2020-11" db="EMBL/GenBank/DDBJ databases">
        <title>Fusibacter basophilias sp. nov.</title>
        <authorList>
            <person name="Qiu D."/>
        </authorList>
    </citation>
    <scope>NUCLEOTIDE SEQUENCE [LARGE SCALE GENOMIC DNA]</scope>
    <source>
        <strain evidence="5 6">Q10-2</strain>
    </source>
</reference>
<accession>A0ABR9ZZP5</accession>
<evidence type="ECO:0000256" key="3">
    <source>
        <dbReference type="PROSITE-ProRule" id="PRU01278"/>
    </source>
</evidence>
<dbReference type="PANTHER" id="PTHR33941:SF11">
    <property type="entry name" value="BACTERIAL MICROCOMPARTMENT SHELL PROTEIN PDUJ"/>
    <property type="match status" value="1"/>
</dbReference>
<evidence type="ECO:0000256" key="2">
    <source>
        <dbReference type="ARBA" id="ARBA00024446"/>
    </source>
</evidence>
<feature type="domain" description="BMC" evidence="4">
    <location>
        <begin position="96"/>
        <end position="182"/>
    </location>
</feature>